<dbReference type="PANTHER" id="PTHR13260">
    <property type="entry name" value="ANAPHASE PROMOTING COMPLEX SUBUNIT 4 APC4"/>
    <property type="match status" value="1"/>
</dbReference>
<keyword evidence="9" id="KW-1185">Reference proteome</keyword>
<dbReference type="GO" id="GO:0051301">
    <property type="term" value="P:cell division"/>
    <property type="evidence" value="ECO:0007669"/>
    <property type="project" value="UniProtKB-KW"/>
</dbReference>
<keyword evidence="5" id="KW-0131">Cell cycle</keyword>
<dbReference type="SUPFAM" id="SSF50978">
    <property type="entry name" value="WD40 repeat-like"/>
    <property type="match status" value="1"/>
</dbReference>
<evidence type="ECO:0000259" key="6">
    <source>
        <dbReference type="Pfam" id="PF12894"/>
    </source>
</evidence>
<keyword evidence="3" id="KW-0498">Mitosis</keyword>
<evidence type="ECO:0000256" key="1">
    <source>
        <dbReference type="ARBA" id="ARBA00016067"/>
    </source>
</evidence>
<dbReference type="InterPro" id="IPR024789">
    <property type="entry name" value="APC4"/>
</dbReference>
<dbReference type="InterPro" id="IPR036322">
    <property type="entry name" value="WD40_repeat_dom_sf"/>
</dbReference>
<organism evidence="8 9">
    <name type="scientific">Amphimedon queenslandica</name>
    <name type="common">Sponge</name>
    <dbReference type="NCBI Taxonomy" id="400682"/>
    <lineage>
        <taxon>Eukaryota</taxon>
        <taxon>Metazoa</taxon>
        <taxon>Porifera</taxon>
        <taxon>Demospongiae</taxon>
        <taxon>Heteroscleromorpha</taxon>
        <taxon>Haplosclerida</taxon>
        <taxon>Niphatidae</taxon>
        <taxon>Amphimedon</taxon>
    </lineage>
</organism>
<evidence type="ECO:0000256" key="2">
    <source>
        <dbReference type="ARBA" id="ARBA00022618"/>
    </source>
</evidence>
<sequence length="749" mass="83247">MEEEEQDLSYKLRGEKSLPSAILLSKWSPRMDVIALALEDGSVVLQRLSWDSVWSVDPGDTPVNALSWRPDGKVLAIGYSDGVLIEVSIEKGEMLQKLKLGSSKITVLTWIEAPPPATMPPSSSVLLNKSNTSYKDNSVRFLPPLPLIENDEMSDDEEDNVTHKESVPSSKYISHLSSMTLLLAGDECGHIHIVIDGVLHITSLSLLSEGMTVSSIISLKMSHNFCTLAAVSCNENNTLFYNLVDTSLLANKVNELHFVAVKYNHVLSVMAYVGDVIRAMTDAWEDGLLTVDKKMERYAKTLPSCLQLMDEYIILLACGQARAELKSFLVDELTAKGVKKIGLSIEMSYKSLRRYTINHLNKAIEALNFHLHDLFGVSGWDNVFGCIGLSTETLQGCMQVLGSFALKAQEFLYVTDESLQNLKIFFIWLYTIIIKLAGEPAPTPPIEEGPTPEELQMIIDFLRKRLKPVHSEGHGQAFSLDLVGQYLLSKNLSVVEEPSQTIWDKILSDTASLTREVAPWLIKSQTNKSIMQLYQSLQSSVNKAFNSTKEAMQSLFVQKTSLKLFDYNSNLSSRMKSLVTLYSNDTGSSSCLFPINEHQIATLEHDQDSEVKYGSFFVQCTSENEEERTEKYHIYDMSVYNGDTLSLLLYNGASYMVAQLPMAAVSTVTLNLIGCEVLQDSIQMYVVHTQNKLSGVDIGRELAQGTSLGRFQAKSLEVSGSRKLAAVVSIGGRRVQLFDVDAEQDDEDI</sequence>
<dbReference type="GO" id="GO:0031145">
    <property type="term" value="P:anaphase-promoting complex-dependent catabolic process"/>
    <property type="evidence" value="ECO:0007669"/>
    <property type="project" value="InterPro"/>
</dbReference>
<evidence type="ECO:0000313" key="8">
    <source>
        <dbReference type="EnsemblMetazoa" id="XP_019855531.1"/>
    </source>
</evidence>
<dbReference type="InterPro" id="IPR024790">
    <property type="entry name" value="APC4_long_dom"/>
</dbReference>
<keyword evidence="2" id="KW-0132">Cell division</keyword>
<evidence type="ECO:0000256" key="3">
    <source>
        <dbReference type="ARBA" id="ARBA00022776"/>
    </source>
</evidence>
<gene>
    <name evidence="8" type="primary">105314126</name>
</gene>
<protein>
    <recommendedName>
        <fullName evidence="1">Anaphase-promoting complex subunit 4</fullName>
    </recommendedName>
</protein>
<dbReference type="Proteomes" id="UP000007879">
    <property type="component" value="Unassembled WGS sequence"/>
</dbReference>
<evidence type="ECO:0000313" key="9">
    <source>
        <dbReference type="Proteomes" id="UP000007879"/>
    </source>
</evidence>
<reference evidence="8" key="2">
    <citation type="submission" date="2024-06" db="UniProtKB">
        <authorList>
            <consortium name="EnsemblMetazoa"/>
        </authorList>
    </citation>
    <scope>IDENTIFICATION</scope>
</reference>
<dbReference type="AlphaFoldDB" id="A0AAN0JFF5"/>
<dbReference type="Pfam" id="PF12894">
    <property type="entry name" value="ANAPC4_WD40"/>
    <property type="match status" value="1"/>
</dbReference>
<evidence type="ECO:0000256" key="5">
    <source>
        <dbReference type="ARBA" id="ARBA00023306"/>
    </source>
</evidence>
<dbReference type="GO" id="GO:0034399">
    <property type="term" value="C:nuclear periphery"/>
    <property type="evidence" value="ECO:0007669"/>
    <property type="project" value="TreeGrafter"/>
</dbReference>
<feature type="domain" description="Anaphase-promoting complex subunit 4 long" evidence="7">
    <location>
        <begin position="244"/>
        <end position="437"/>
    </location>
</feature>
<accession>A0AAN0JFF5</accession>
<dbReference type="KEGG" id="aqu:105314126"/>
<dbReference type="InterPro" id="IPR024977">
    <property type="entry name" value="Apc4-like_WD40_dom"/>
</dbReference>
<dbReference type="EnsemblMetazoa" id="XM_019999972.1">
    <property type="protein sequence ID" value="XP_019855531.1"/>
    <property type="gene ID" value="LOC105314126"/>
</dbReference>
<dbReference type="InterPro" id="IPR015943">
    <property type="entry name" value="WD40/YVTN_repeat-like_dom_sf"/>
</dbReference>
<feature type="domain" description="Anaphase-promoting complex subunit 4-like WD40" evidence="6">
    <location>
        <begin position="26"/>
        <end position="112"/>
    </location>
</feature>
<reference evidence="9" key="1">
    <citation type="journal article" date="2010" name="Nature">
        <title>The Amphimedon queenslandica genome and the evolution of animal complexity.</title>
        <authorList>
            <person name="Srivastava M."/>
            <person name="Simakov O."/>
            <person name="Chapman J."/>
            <person name="Fahey B."/>
            <person name="Gauthier M.E."/>
            <person name="Mitros T."/>
            <person name="Richards G.S."/>
            <person name="Conaco C."/>
            <person name="Dacre M."/>
            <person name="Hellsten U."/>
            <person name="Larroux C."/>
            <person name="Putnam N.H."/>
            <person name="Stanke M."/>
            <person name="Adamska M."/>
            <person name="Darling A."/>
            <person name="Degnan S.M."/>
            <person name="Oakley T.H."/>
            <person name="Plachetzki D.C."/>
            <person name="Zhai Y."/>
            <person name="Adamski M."/>
            <person name="Calcino A."/>
            <person name="Cummins S.F."/>
            <person name="Goodstein D.M."/>
            <person name="Harris C."/>
            <person name="Jackson D.J."/>
            <person name="Leys S.P."/>
            <person name="Shu S."/>
            <person name="Woodcroft B.J."/>
            <person name="Vervoort M."/>
            <person name="Kosik K.S."/>
            <person name="Manning G."/>
            <person name="Degnan B.M."/>
            <person name="Rokhsar D.S."/>
        </authorList>
    </citation>
    <scope>NUCLEOTIDE SEQUENCE [LARGE SCALE GENOMIC DNA]</scope>
</reference>
<dbReference type="GO" id="GO:0070979">
    <property type="term" value="P:protein K11-linked ubiquitination"/>
    <property type="evidence" value="ECO:0007669"/>
    <property type="project" value="TreeGrafter"/>
</dbReference>
<dbReference type="Pfam" id="PF12896">
    <property type="entry name" value="ANAPC4"/>
    <property type="match status" value="1"/>
</dbReference>
<evidence type="ECO:0000256" key="4">
    <source>
        <dbReference type="ARBA" id="ARBA00022786"/>
    </source>
</evidence>
<dbReference type="GO" id="GO:0005680">
    <property type="term" value="C:anaphase-promoting complex"/>
    <property type="evidence" value="ECO:0007669"/>
    <property type="project" value="InterPro"/>
</dbReference>
<evidence type="ECO:0000259" key="7">
    <source>
        <dbReference type="Pfam" id="PF12896"/>
    </source>
</evidence>
<dbReference type="Gene3D" id="2.130.10.10">
    <property type="entry name" value="YVTN repeat-like/Quinoprotein amine dehydrogenase"/>
    <property type="match status" value="1"/>
</dbReference>
<keyword evidence="4" id="KW-0833">Ubl conjugation pathway</keyword>
<proteinExistence type="predicted"/>
<name>A0AAN0JFF5_AMPQE</name>
<dbReference type="PANTHER" id="PTHR13260:SF0">
    <property type="entry name" value="ANAPHASE-PROMOTING COMPLEX SUBUNIT 4"/>
    <property type="match status" value="1"/>
</dbReference>